<dbReference type="Pfam" id="PF01842">
    <property type="entry name" value="ACT"/>
    <property type="match status" value="1"/>
</dbReference>
<evidence type="ECO:0000256" key="1">
    <source>
        <dbReference type="ARBA" id="ARBA00004741"/>
    </source>
</evidence>
<dbReference type="AlphaFoldDB" id="A0A399FUS3"/>
<name>A0A399FUS3_UNCN2</name>
<comment type="caution">
    <text evidence="10">The sequence shown here is derived from an EMBL/GenBank/DDBJ whole genome shotgun (WGS) entry which is preliminary data.</text>
</comment>
<dbReference type="PANTHER" id="PTHR21022">
    <property type="entry name" value="PREPHENATE DEHYDRATASE P PROTEIN"/>
    <property type="match status" value="1"/>
</dbReference>
<keyword evidence="6" id="KW-0456">Lyase</keyword>
<keyword evidence="4" id="KW-0057">Aromatic amino acid biosynthesis</keyword>
<evidence type="ECO:0000256" key="2">
    <source>
        <dbReference type="ARBA" id="ARBA00013147"/>
    </source>
</evidence>
<proteinExistence type="predicted"/>
<dbReference type="Gene3D" id="3.40.190.10">
    <property type="entry name" value="Periplasmic binding protein-like II"/>
    <property type="match status" value="2"/>
</dbReference>
<dbReference type="PANTHER" id="PTHR21022:SF19">
    <property type="entry name" value="PREPHENATE DEHYDRATASE-RELATED"/>
    <property type="match status" value="1"/>
</dbReference>
<dbReference type="Pfam" id="PF00800">
    <property type="entry name" value="PDT"/>
    <property type="match status" value="1"/>
</dbReference>
<organism evidence="10 11">
    <name type="scientific">candidate division NPL-UPA2 bacterium Unc8</name>
    <dbReference type="NCBI Taxonomy" id="1980939"/>
    <lineage>
        <taxon>Bacteria</taxon>
    </lineage>
</organism>
<keyword evidence="3" id="KW-0028">Amino-acid biosynthesis</keyword>
<feature type="domain" description="ACT" evidence="9">
    <location>
        <begin position="194"/>
        <end position="271"/>
    </location>
</feature>
<evidence type="ECO:0000256" key="6">
    <source>
        <dbReference type="ARBA" id="ARBA00023239"/>
    </source>
</evidence>
<dbReference type="SUPFAM" id="SSF53850">
    <property type="entry name" value="Periplasmic binding protein-like II"/>
    <property type="match status" value="1"/>
</dbReference>
<keyword evidence="5" id="KW-0584">Phenylalanine biosynthesis</keyword>
<protein>
    <recommendedName>
        <fullName evidence="2">prephenate dehydratase</fullName>
        <ecNumber evidence="2">4.2.1.51</ecNumber>
    </recommendedName>
</protein>
<evidence type="ECO:0000259" key="9">
    <source>
        <dbReference type="PROSITE" id="PS51671"/>
    </source>
</evidence>
<dbReference type="Proteomes" id="UP000266287">
    <property type="component" value="Unassembled WGS sequence"/>
</dbReference>
<evidence type="ECO:0000313" key="11">
    <source>
        <dbReference type="Proteomes" id="UP000266287"/>
    </source>
</evidence>
<evidence type="ECO:0000256" key="5">
    <source>
        <dbReference type="ARBA" id="ARBA00023222"/>
    </source>
</evidence>
<evidence type="ECO:0000259" key="8">
    <source>
        <dbReference type="PROSITE" id="PS51171"/>
    </source>
</evidence>
<sequence>MMRIGYFGDEGSFTYLSAVGRFGENNQFLPAPTIAGVFDKVRRDEVDWGVIPFENSTRGMIYDTVDELVSEDFSSSGILIYEELATKITLSLLSRVSLPQIRKVYSHHSPLMNCRQWLRKNLPRAEAIPVENTSEAARRAATEESSSAIASGEVAKIHNLRVVIPNINSGTENITTFFVIGKKPHPPTGRDKTSIAFSLEHKSGALYRALGVFARAGANLTRIMSRPLEKKRGEYIFFVELEGHQFEEKTGKLLQRLRKYVTSMNIISSYPIAKEGS</sequence>
<dbReference type="GO" id="GO:0005737">
    <property type="term" value="C:cytoplasm"/>
    <property type="evidence" value="ECO:0007669"/>
    <property type="project" value="TreeGrafter"/>
</dbReference>
<accession>A0A399FUS3</accession>
<gene>
    <name evidence="10" type="ORF">B9J77_04895</name>
</gene>
<dbReference type="Gene3D" id="3.30.70.260">
    <property type="match status" value="1"/>
</dbReference>
<dbReference type="CDD" id="cd13630">
    <property type="entry name" value="PBP2_PDT_1"/>
    <property type="match status" value="1"/>
</dbReference>
<evidence type="ECO:0000256" key="7">
    <source>
        <dbReference type="ARBA" id="ARBA00047848"/>
    </source>
</evidence>
<dbReference type="UniPathway" id="UPA00121">
    <property type="reaction ID" value="UER00345"/>
</dbReference>
<dbReference type="EC" id="4.2.1.51" evidence="2"/>
<evidence type="ECO:0000256" key="3">
    <source>
        <dbReference type="ARBA" id="ARBA00022605"/>
    </source>
</evidence>
<evidence type="ECO:0000313" key="10">
    <source>
        <dbReference type="EMBL" id="RIH99666.1"/>
    </source>
</evidence>
<feature type="domain" description="Prephenate dehydratase" evidence="8">
    <location>
        <begin position="3"/>
        <end position="182"/>
    </location>
</feature>
<comment type="catalytic activity">
    <reaction evidence="7">
        <text>prephenate + H(+) = 3-phenylpyruvate + CO2 + H2O</text>
        <dbReference type="Rhea" id="RHEA:21648"/>
        <dbReference type="ChEBI" id="CHEBI:15377"/>
        <dbReference type="ChEBI" id="CHEBI:15378"/>
        <dbReference type="ChEBI" id="CHEBI:16526"/>
        <dbReference type="ChEBI" id="CHEBI:18005"/>
        <dbReference type="ChEBI" id="CHEBI:29934"/>
        <dbReference type="EC" id="4.2.1.51"/>
    </reaction>
</comment>
<dbReference type="GO" id="GO:0004664">
    <property type="term" value="F:prephenate dehydratase activity"/>
    <property type="evidence" value="ECO:0007669"/>
    <property type="project" value="UniProtKB-EC"/>
</dbReference>
<dbReference type="InterPro" id="IPR002912">
    <property type="entry name" value="ACT_dom"/>
</dbReference>
<dbReference type="SUPFAM" id="SSF55021">
    <property type="entry name" value="ACT-like"/>
    <property type="match status" value="1"/>
</dbReference>
<dbReference type="InterPro" id="IPR001086">
    <property type="entry name" value="Preph_deHydtase"/>
</dbReference>
<evidence type="ECO:0000256" key="4">
    <source>
        <dbReference type="ARBA" id="ARBA00023141"/>
    </source>
</evidence>
<dbReference type="EMBL" id="NDHY01000015">
    <property type="protein sequence ID" value="RIH99666.1"/>
    <property type="molecule type" value="Genomic_DNA"/>
</dbReference>
<dbReference type="PROSITE" id="PS51671">
    <property type="entry name" value="ACT"/>
    <property type="match status" value="1"/>
</dbReference>
<dbReference type="PROSITE" id="PS51171">
    <property type="entry name" value="PREPHENATE_DEHYDR_3"/>
    <property type="match status" value="1"/>
</dbReference>
<dbReference type="CDD" id="cd04905">
    <property type="entry name" value="ACT_CM-PDT"/>
    <property type="match status" value="1"/>
</dbReference>
<dbReference type="InterPro" id="IPR045865">
    <property type="entry name" value="ACT-like_dom_sf"/>
</dbReference>
<comment type="pathway">
    <text evidence="1">Amino-acid biosynthesis; L-phenylalanine biosynthesis; phenylpyruvate from prephenate: step 1/1.</text>
</comment>
<dbReference type="GO" id="GO:0009094">
    <property type="term" value="P:L-phenylalanine biosynthetic process"/>
    <property type="evidence" value="ECO:0007669"/>
    <property type="project" value="UniProtKB-UniPathway"/>
</dbReference>
<reference evidence="10 11" key="1">
    <citation type="submission" date="2018-08" db="EMBL/GenBank/DDBJ databases">
        <title>Draft genome of candidate division NPL-UPA2 bacterium Unc8 that adapted to ultra-basic serpentinizing groundwater.</title>
        <authorList>
            <person name="Ishii S."/>
            <person name="Suzuki S."/>
            <person name="Nealson K.H."/>
        </authorList>
    </citation>
    <scope>NUCLEOTIDE SEQUENCE [LARGE SCALE GENOMIC DNA]</scope>
    <source>
        <strain evidence="10">Unc8</strain>
    </source>
</reference>